<feature type="transmembrane region" description="Helical" evidence="1">
    <location>
        <begin position="12"/>
        <end position="34"/>
    </location>
</feature>
<protein>
    <submittedName>
        <fullName evidence="2">Uncharacterized protein</fullName>
    </submittedName>
</protein>
<comment type="caution">
    <text evidence="2">The sequence shown here is derived from an EMBL/GenBank/DDBJ whole genome shotgun (WGS) entry which is preliminary data.</text>
</comment>
<dbReference type="EMBL" id="LCHU01000017">
    <property type="protein sequence ID" value="KKT40838.1"/>
    <property type="molecule type" value="Genomic_DNA"/>
</dbReference>
<dbReference type="Proteomes" id="UP000034736">
    <property type="component" value="Unassembled WGS sequence"/>
</dbReference>
<evidence type="ECO:0000313" key="3">
    <source>
        <dbReference type="Proteomes" id="UP000034736"/>
    </source>
</evidence>
<organism evidence="2 3">
    <name type="scientific">Candidatus Giovannonibacteria bacterium GW2011_GWA2_44_13b</name>
    <dbReference type="NCBI Taxonomy" id="1618647"/>
    <lineage>
        <taxon>Bacteria</taxon>
        <taxon>Candidatus Giovannoniibacteriota</taxon>
    </lineage>
</organism>
<evidence type="ECO:0000313" key="2">
    <source>
        <dbReference type="EMBL" id="KKT40838.1"/>
    </source>
</evidence>
<keyword evidence="1" id="KW-0812">Transmembrane</keyword>
<sequence>MDRFKRSTAGFSLVEMVVTLGVMVMIMAMTFANFPKIRDQIALTLATRELALSIRKAQSYAIGVREFDSSYPTNLCKLGYYEPTDGFVRYPPYGVALSKAPPAAPEEGNDQFTYSIFGDINCNAFLLQSPVYQSVSEFVSSVKIQNGAQIATIKGYVSGSAIPEVLRSAQIVYQRPTPSVTLVGTSNSGNGSCGNPTCIYTGRIEISLTSGNGLATQKVVVRPSGQISVE</sequence>
<keyword evidence="1" id="KW-1133">Transmembrane helix</keyword>
<name>A0A0G1H2U9_9BACT</name>
<reference evidence="2 3" key="1">
    <citation type="journal article" date="2015" name="Nature">
        <title>rRNA introns, odd ribosomes, and small enigmatic genomes across a large radiation of phyla.</title>
        <authorList>
            <person name="Brown C.T."/>
            <person name="Hug L.A."/>
            <person name="Thomas B.C."/>
            <person name="Sharon I."/>
            <person name="Castelle C.J."/>
            <person name="Singh A."/>
            <person name="Wilkins M.J."/>
            <person name="Williams K.H."/>
            <person name="Banfield J.F."/>
        </authorList>
    </citation>
    <scope>NUCLEOTIDE SEQUENCE [LARGE SCALE GENOMIC DNA]</scope>
</reference>
<dbReference type="SUPFAM" id="SSF54523">
    <property type="entry name" value="Pili subunits"/>
    <property type="match status" value="1"/>
</dbReference>
<gene>
    <name evidence="2" type="ORF">UW30_C0017G0008</name>
</gene>
<evidence type="ECO:0000256" key="1">
    <source>
        <dbReference type="SAM" id="Phobius"/>
    </source>
</evidence>
<dbReference type="InterPro" id="IPR012902">
    <property type="entry name" value="N_methyl_site"/>
</dbReference>
<dbReference type="STRING" id="1618647.UW30_C0017G0008"/>
<keyword evidence="1" id="KW-0472">Membrane</keyword>
<dbReference type="AlphaFoldDB" id="A0A0G1H2U9"/>
<dbReference type="PROSITE" id="PS00409">
    <property type="entry name" value="PROKAR_NTER_METHYL"/>
    <property type="match status" value="1"/>
</dbReference>
<proteinExistence type="predicted"/>
<accession>A0A0G1H2U9</accession>
<dbReference type="InterPro" id="IPR045584">
    <property type="entry name" value="Pilin-like"/>
</dbReference>